<gene>
    <name evidence="2" type="ORF">DPMN_180149</name>
</gene>
<accession>A0A9D4EGE2</accession>
<dbReference type="Proteomes" id="UP000828390">
    <property type="component" value="Unassembled WGS sequence"/>
</dbReference>
<feature type="compositionally biased region" description="Basic and acidic residues" evidence="1">
    <location>
        <begin position="21"/>
        <end position="31"/>
    </location>
</feature>
<reference evidence="2" key="1">
    <citation type="journal article" date="2019" name="bioRxiv">
        <title>The Genome of the Zebra Mussel, Dreissena polymorpha: A Resource for Invasive Species Research.</title>
        <authorList>
            <person name="McCartney M.A."/>
            <person name="Auch B."/>
            <person name="Kono T."/>
            <person name="Mallez S."/>
            <person name="Zhang Y."/>
            <person name="Obille A."/>
            <person name="Becker A."/>
            <person name="Abrahante J.E."/>
            <person name="Garbe J."/>
            <person name="Badalamenti J.P."/>
            <person name="Herman A."/>
            <person name="Mangelson H."/>
            <person name="Liachko I."/>
            <person name="Sullivan S."/>
            <person name="Sone E.D."/>
            <person name="Koren S."/>
            <person name="Silverstein K.A.T."/>
            <person name="Beckman K.B."/>
            <person name="Gohl D.M."/>
        </authorList>
    </citation>
    <scope>NUCLEOTIDE SEQUENCE</scope>
    <source>
        <strain evidence="2">Duluth1</strain>
        <tissue evidence="2">Whole animal</tissue>
    </source>
</reference>
<dbReference type="AlphaFoldDB" id="A0A9D4EGE2"/>
<evidence type="ECO:0000313" key="2">
    <source>
        <dbReference type="EMBL" id="KAH3778679.1"/>
    </source>
</evidence>
<protein>
    <submittedName>
        <fullName evidence="2">Uncharacterized protein</fullName>
    </submittedName>
</protein>
<sequence length="65" mass="7378">MEVGDCKGVIPVLKHETLQRFRNDRNEKKPYGPEPDLPEKAPVTPRHIISTRTIISKTEAIRRGG</sequence>
<keyword evidence="3" id="KW-1185">Reference proteome</keyword>
<organism evidence="2 3">
    <name type="scientific">Dreissena polymorpha</name>
    <name type="common">Zebra mussel</name>
    <name type="synonym">Mytilus polymorpha</name>
    <dbReference type="NCBI Taxonomy" id="45954"/>
    <lineage>
        <taxon>Eukaryota</taxon>
        <taxon>Metazoa</taxon>
        <taxon>Spiralia</taxon>
        <taxon>Lophotrochozoa</taxon>
        <taxon>Mollusca</taxon>
        <taxon>Bivalvia</taxon>
        <taxon>Autobranchia</taxon>
        <taxon>Heteroconchia</taxon>
        <taxon>Euheterodonta</taxon>
        <taxon>Imparidentia</taxon>
        <taxon>Neoheterodontei</taxon>
        <taxon>Myida</taxon>
        <taxon>Dreissenoidea</taxon>
        <taxon>Dreissenidae</taxon>
        <taxon>Dreissena</taxon>
    </lineage>
</organism>
<comment type="caution">
    <text evidence="2">The sequence shown here is derived from an EMBL/GenBank/DDBJ whole genome shotgun (WGS) entry which is preliminary data.</text>
</comment>
<feature type="region of interest" description="Disordered" evidence="1">
    <location>
        <begin position="21"/>
        <end position="43"/>
    </location>
</feature>
<evidence type="ECO:0000313" key="3">
    <source>
        <dbReference type="Proteomes" id="UP000828390"/>
    </source>
</evidence>
<evidence type="ECO:0000256" key="1">
    <source>
        <dbReference type="SAM" id="MobiDB-lite"/>
    </source>
</evidence>
<name>A0A9D4EGE2_DREPO</name>
<dbReference type="EMBL" id="JAIWYP010000009">
    <property type="protein sequence ID" value="KAH3778679.1"/>
    <property type="molecule type" value="Genomic_DNA"/>
</dbReference>
<reference evidence="2" key="2">
    <citation type="submission" date="2020-11" db="EMBL/GenBank/DDBJ databases">
        <authorList>
            <person name="McCartney M.A."/>
            <person name="Auch B."/>
            <person name="Kono T."/>
            <person name="Mallez S."/>
            <person name="Becker A."/>
            <person name="Gohl D.M."/>
            <person name="Silverstein K.A.T."/>
            <person name="Koren S."/>
            <person name="Bechman K.B."/>
            <person name="Herman A."/>
            <person name="Abrahante J.E."/>
            <person name="Garbe J."/>
        </authorList>
    </citation>
    <scope>NUCLEOTIDE SEQUENCE</scope>
    <source>
        <strain evidence="2">Duluth1</strain>
        <tissue evidence="2">Whole animal</tissue>
    </source>
</reference>
<proteinExistence type="predicted"/>